<sequence length="154" mass="16448">MFSRGVNGRRAGQGATLVGLKQARWPPSWLLHIGSLLANAVASCSLEMGAPVGSPNDRKTKSCLSVPRWISMSFLRSAKVASFTTLSLLMNLPGFSFVASHFTYTSIRASMFSSLAGFMFSFKDSACWSGTWIALAFSGVARNTVSGIAGTRVL</sequence>
<proteinExistence type="predicted"/>
<accession>A0A7C9CYR4</accession>
<organism evidence="1">
    <name type="scientific">Opuntia streptacantha</name>
    <name type="common">Prickly pear cactus</name>
    <name type="synonym">Opuntia cardona</name>
    <dbReference type="NCBI Taxonomy" id="393608"/>
    <lineage>
        <taxon>Eukaryota</taxon>
        <taxon>Viridiplantae</taxon>
        <taxon>Streptophyta</taxon>
        <taxon>Embryophyta</taxon>
        <taxon>Tracheophyta</taxon>
        <taxon>Spermatophyta</taxon>
        <taxon>Magnoliopsida</taxon>
        <taxon>eudicotyledons</taxon>
        <taxon>Gunneridae</taxon>
        <taxon>Pentapetalae</taxon>
        <taxon>Caryophyllales</taxon>
        <taxon>Cactineae</taxon>
        <taxon>Cactaceae</taxon>
        <taxon>Opuntioideae</taxon>
        <taxon>Opuntia</taxon>
    </lineage>
</organism>
<dbReference type="EMBL" id="GISG01052823">
    <property type="protein sequence ID" value="MBA4625608.1"/>
    <property type="molecule type" value="Transcribed_RNA"/>
</dbReference>
<reference evidence="1" key="2">
    <citation type="submission" date="2020-07" db="EMBL/GenBank/DDBJ databases">
        <authorList>
            <person name="Vera ALvarez R."/>
            <person name="Arias-Moreno D.M."/>
            <person name="Jimenez-Jacinto V."/>
            <person name="Jimenez-Bremont J.F."/>
            <person name="Swaminathan K."/>
            <person name="Moose S.P."/>
            <person name="Guerrero-Gonzalez M.L."/>
            <person name="Marino-Ramirez L."/>
            <person name="Landsman D."/>
            <person name="Rodriguez-Kessler M."/>
            <person name="Delgado-Sanchez P."/>
        </authorList>
    </citation>
    <scope>NUCLEOTIDE SEQUENCE</scope>
    <source>
        <tissue evidence="1">Cladode</tissue>
    </source>
</reference>
<dbReference type="AlphaFoldDB" id="A0A7C9CYR4"/>
<name>A0A7C9CYR4_OPUST</name>
<reference evidence="1" key="1">
    <citation type="journal article" date="2013" name="J. Plant Res.">
        <title>Effect of fungi and light on seed germination of three Opuntia species from semiarid lands of central Mexico.</title>
        <authorList>
            <person name="Delgado-Sanchez P."/>
            <person name="Jimenez-Bremont J.F."/>
            <person name="Guerrero-Gonzalez Mde L."/>
            <person name="Flores J."/>
        </authorList>
    </citation>
    <scope>NUCLEOTIDE SEQUENCE</scope>
    <source>
        <tissue evidence="1">Cladode</tissue>
    </source>
</reference>
<protein>
    <submittedName>
        <fullName evidence="1">Uncharacterized protein</fullName>
    </submittedName>
</protein>
<evidence type="ECO:0000313" key="1">
    <source>
        <dbReference type="EMBL" id="MBA4625608.1"/>
    </source>
</evidence>